<dbReference type="RefSeq" id="WP_085472810.1">
    <property type="nucleotide sequence ID" value="NZ_FXAU01000003.1"/>
</dbReference>
<evidence type="ECO:0000256" key="1">
    <source>
        <dbReference type="ARBA" id="ARBA00009600"/>
    </source>
</evidence>
<dbReference type="OrthoDB" id="9807486at2"/>
<proteinExistence type="inferred from homology"/>
<evidence type="ECO:0000313" key="3">
    <source>
        <dbReference type="Proteomes" id="UP000192980"/>
    </source>
</evidence>
<reference evidence="2 3" key="1">
    <citation type="submission" date="2017-04" db="EMBL/GenBank/DDBJ databases">
        <authorList>
            <person name="Afonso C.L."/>
            <person name="Miller P.J."/>
            <person name="Scott M.A."/>
            <person name="Spackman E."/>
            <person name="Goraichik I."/>
            <person name="Dimitrov K.M."/>
            <person name="Suarez D.L."/>
            <person name="Swayne D.E."/>
        </authorList>
    </citation>
    <scope>NUCLEOTIDE SEQUENCE [LARGE SCALE GENOMIC DNA]</scope>
    <source>
        <strain evidence="2 3">DSM 22418</strain>
    </source>
</reference>
<dbReference type="STRING" id="561061.SAMN05660862_2073"/>
<gene>
    <name evidence="2" type="ORF">SAMN05660862_2073</name>
</gene>
<organism evidence="2 3">
    <name type="scientific">Sphingobacterium psychroaquaticum</name>
    <dbReference type="NCBI Taxonomy" id="561061"/>
    <lineage>
        <taxon>Bacteria</taxon>
        <taxon>Pseudomonadati</taxon>
        <taxon>Bacteroidota</taxon>
        <taxon>Sphingobacteriia</taxon>
        <taxon>Sphingobacteriales</taxon>
        <taxon>Sphingobacteriaceae</taxon>
        <taxon>Sphingobacterium</taxon>
    </lineage>
</organism>
<dbReference type="Proteomes" id="UP000192980">
    <property type="component" value="Unassembled WGS sequence"/>
</dbReference>
<keyword evidence="3" id="KW-1185">Reference proteome</keyword>
<sequence>MFSAFNPKKGSLLLSEPFMLDSNFKRSVILLCEHNTETGSMGFILNHRSSLLLQDVVPNIENDTIPIYIGGPVEIESLFFLHHIPDKIPGGTHLIDNIYFGGDFNQVTFLLNANMLTVDEVKFFIGYAGWGNDQLAQEIEENSWAVHNKFPSDILFLTDGEDLWKEALISLGPKYAHVANFPQSPDLN</sequence>
<dbReference type="Pfam" id="PF02622">
    <property type="entry name" value="DUF179"/>
    <property type="match status" value="1"/>
</dbReference>
<dbReference type="InterPro" id="IPR003774">
    <property type="entry name" value="AlgH-like"/>
</dbReference>
<accession>A0A1X7JRS4</accession>
<comment type="similarity">
    <text evidence="1">Belongs to the UPF0301 (AlgH) family.</text>
</comment>
<dbReference type="PANTHER" id="PTHR30327:SF1">
    <property type="entry name" value="UPF0301 PROTEIN YQGE"/>
    <property type="match status" value="1"/>
</dbReference>
<name>A0A1X7JRS4_9SPHI</name>
<evidence type="ECO:0000313" key="2">
    <source>
        <dbReference type="EMBL" id="SMG30740.1"/>
    </source>
</evidence>
<protein>
    <submittedName>
        <fullName evidence="2">Putative transcriptional regulator</fullName>
    </submittedName>
</protein>
<dbReference type="AlphaFoldDB" id="A0A1X7JRS4"/>
<dbReference type="Gene3D" id="3.40.1740.10">
    <property type="entry name" value="VC0467-like"/>
    <property type="match status" value="1"/>
</dbReference>
<dbReference type="GO" id="GO:0005829">
    <property type="term" value="C:cytosol"/>
    <property type="evidence" value="ECO:0007669"/>
    <property type="project" value="TreeGrafter"/>
</dbReference>
<dbReference type="PANTHER" id="PTHR30327">
    <property type="entry name" value="UNCHARACTERIZED PROTEIN YQGE"/>
    <property type="match status" value="1"/>
</dbReference>
<dbReference type="EMBL" id="FXAU01000003">
    <property type="protein sequence ID" value="SMG30740.1"/>
    <property type="molecule type" value="Genomic_DNA"/>
</dbReference>
<dbReference type="SUPFAM" id="SSF143456">
    <property type="entry name" value="VC0467-like"/>
    <property type="match status" value="1"/>
</dbReference>